<dbReference type="GeneID" id="94425224"/>
<feature type="compositionally biased region" description="Low complexity" evidence="7">
    <location>
        <begin position="579"/>
        <end position="604"/>
    </location>
</feature>
<feature type="coiled-coil region" evidence="6">
    <location>
        <begin position="1799"/>
        <end position="1833"/>
    </location>
</feature>
<feature type="domain" description="Kinesin motor" evidence="8">
    <location>
        <begin position="4"/>
        <end position="657"/>
    </location>
</feature>
<feature type="compositionally biased region" description="Acidic residues" evidence="7">
    <location>
        <begin position="1093"/>
        <end position="1111"/>
    </location>
</feature>
<feature type="compositionally biased region" description="Polar residues" evidence="7">
    <location>
        <begin position="268"/>
        <end position="278"/>
    </location>
</feature>
<feature type="binding site" evidence="5">
    <location>
        <begin position="190"/>
        <end position="197"/>
    </location>
    <ligand>
        <name>ATP</name>
        <dbReference type="ChEBI" id="CHEBI:30616"/>
    </ligand>
</feature>
<dbReference type="InterPro" id="IPR019821">
    <property type="entry name" value="Kinesin_motor_CS"/>
</dbReference>
<feature type="compositionally biased region" description="Basic and acidic residues" evidence="7">
    <location>
        <begin position="1112"/>
        <end position="1134"/>
    </location>
</feature>
<feature type="region of interest" description="Disordered" evidence="7">
    <location>
        <begin position="1545"/>
        <end position="1730"/>
    </location>
</feature>
<feature type="compositionally biased region" description="Basic and acidic residues" evidence="7">
    <location>
        <begin position="1869"/>
        <end position="1882"/>
    </location>
</feature>
<dbReference type="RefSeq" id="XP_067926012.1">
    <property type="nucleotide sequence ID" value="XM_068062013.1"/>
</dbReference>
<feature type="compositionally biased region" description="Acidic residues" evidence="7">
    <location>
        <begin position="1189"/>
        <end position="1198"/>
    </location>
</feature>
<feature type="compositionally biased region" description="Polar residues" evidence="7">
    <location>
        <begin position="2009"/>
        <end position="2021"/>
    </location>
</feature>
<feature type="compositionally biased region" description="Low complexity" evidence="7">
    <location>
        <begin position="724"/>
        <end position="734"/>
    </location>
</feature>
<feature type="compositionally biased region" description="Low complexity" evidence="7">
    <location>
        <begin position="145"/>
        <end position="155"/>
    </location>
</feature>
<feature type="compositionally biased region" description="Basic and acidic residues" evidence="7">
    <location>
        <begin position="1545"/>
        <end position="1567"/>
    </location>
</feature>
<feature type="region of interest" description="Disordered" evidence="7">
    <location>
        <begin position="1996"/>
        <end position="2034"/>
    </location>
</feature>
<gene>
    <name evidence="9" type="ORF">CSUI_001810</name>
</gene>
<dbReference type="InterPro" id="IPR001752">
    <property type="entry name" value="Kinesin_motor_dom"/>
</dbReference>
<feature type="compositionally biased region" description="Basic residues" evidence="7">
    <location>
        <begin position="1348"/>
        <end position="1360"/>
    </location>
</feature>
<evidence type="ECO:0000313" key="9">
    <source>
        <dbReference type="EMBL" id="PHJ24339.1"/>
    </source>
</evidence>
<feature type="region of interest" description="Disordered" evidence="7">
    <location>
        <begin position="1034"/>
        <end position="1446"/>
    </location>
</feature>
<feature type="region of interest" description="Disordered" evidence="7">
    <location>
        <begin position="336"/>
        <end position="426"/>
    </location>
</feature>
<feature type="region of interest" description="Disordered" evidence="7">
    <location>
        <begin position="83"/>
        <end position="158"/>
    </location>
</feature>
<dbReference type="GO" id="GO:0005874">
    <property type="term" value="C:microtubule"/>
    <property type="evidence" value="ECO:0007669"/>
    <property type="project" value="UniProtKB-KW"/>
</dbReference>
<comment type="caution">
    <text evidence="9">The sequence shown here is derived from an EMBL/GenBank/DDBJ whole genome shotgun (WGS) entry which is preliminary data.</text>
</comment>
<feature type="compositionally biased region" description="Polar residues" evidence="7">
    <location>
        <begin position="1256"/>
        <end position="1267"/>
    </location>
</feature>
<dbReference type="InterPro" id="IPR036961">
    <property type="entry name" value="Kinesin_motor_dom_sf"/>
</dbReference>
<feature type="compositionally biased region" description="Low complexity" evidence="7">
    <location>
        <begin position="1237"/>
        <end position="1246"/>
    </location>
</feature>
<feature type="compositionally biased region" description="Basic and acidic residues" evidence="7">
    <location>
        <begin position="1275"/>
        <end position="1294"/>
    </location>
</feature>
<feature type="compositionally biased region" description="Low complexity" evidence="7">
    <location>
        <begin position="1383"/>
        <end position="1393"/>
    </location>
</feature>
<feature type="compositionally biased region" description="Basic and acidic residues" evidence="7">
    <location>
        <begin position="1621"/>
        <end position="1662"/>
    </location>
</feature>
<feature type="region of interest" description="Disordered" evidence="7">
    <location>
        <begin position="1842"/>
        <end position="1882"/>
    </location>
</feature>
<evidence type="ECO:0000256" key="6">
    <source>
        <dbReference type="SAM" id="Coils"/>
    </source>
</evidence>
<keyword evidence="4 5" id="KW-0505">Motor protein</keyword>
<feature type="compositionally biased region" description="Polar residues" evidence="7">
    <location>
        <begin position="1361"/>
        <end position="1374"/>
    </location>
</feature>
<feature type="region of interest" description="Disordered" evidence="7">
    <location>
        <begin position="818"/>
        <end position="862"/>
    </location>
</feature>
<keyword evidence="2 5" id="KW-0067">ATP-binding</keyword>
<feature type="compositionally biased region" description="Basic residues" evidence="7">
    <location>
        <begin position="232"/>
        <end position="242"/>
    </location>
</feature>
<dbReference type="GO" id="GO:0008017">
    <property type="term" value="F:microtubule binding"/>
    <property type="evidence" value="ECO:0007669"/>
    <property type="project" value="InterPro"/>
</dbReference>
<feature type="compositionally biased region" description="Gly residues" evidence="7">
    <location>
        <begin position="392"/>
        <end position="404"/>
    </location>
</feature>
<dbReference type="GO" id="GO:0007018">
    <property type="term" value="P:microtubule-based movement"/>
    <property type="evidence" value="ECO:0007669"/>
    <property type="project" value="InterPro"/>
</dbReference>
<evidence type="ECO:0000256" key="7">
    <source>
        <dbReference type="SAM" id="MobiDB-lite"/>
    </source>
</evidence>
<feature type="compositionally biased region" description="Basic and acidic residues" evidence="7">
    <location>
        <begin position="1166"/>
        <end position="1188"/>
    </location>
</feature>
<evidence type="ECO:0000256" key="1">
    <source>
        <dbReference type="ARBA" id="ARBA00022741"/>
    </source>
</evidence>
<evidence type="ECO:0000259" key="8">
    <source>
        <dbReference type="PROSITE" id="PS50067"/>
    </source>
</evidence>
<feature type="region of interest" description="Disordered" evidence="7">
    <location>
        <begin position="937"/>
        <end position="985"/>
    </location>
</feature>
<feature type="compositionally biased region" description="Basic and acidic residues" evidence="7">
    <location>
        <begin position="961"/>
        <end position="974"/>
    </location>
</feature>
<feature type="compositionally biased region" description="Polar residues" evidence="7">
    <location>
        <begin position="1219"/>
        <end position="1229"/>
    </location>
</feature>
<accession>A0A2C6L911</accession>
<dbReference type="PANTHER" id="PTHR47968:SF75">
    <property type="entry name" value="CENTROMERE-ASSOCIATED PROTEIN E"/>
    <property type="match status" value="1"/>
</dbReference>
<feature type="compositionally biased region" description="Basic and acidic residues" evidence="7">
    <location>
        <begin position="1051"/>
        <end position="1064"/>
    </location>
</feature>
<feature type="compositionally biased region" description="Basic and acidic residues" evidence="7">
    <location>
        <begin position="1435"/>
        <end position="1446"/>
    </location>
</feature>
<dbReference type="EMBL" id="MIGC01000723">
    <property type="protein sequence ID" value="PHJ24339.1"/>
    <property type="molecule type" value="Genomic_DNA"/>
</dbReference>
<dbReference type="Gene3D" id="3.40.850.10">
    <property type="entry name" value="Kinesin motor domain"/>
    <property type="match status" value="1"/>
</dbReference>
<feature type="compositionally biased region" description="Polar residues" evidence="7">
    <location>
        <begin position="1065"/>
        <end position="1077"/>
    </location>
</feature>
<dbReference type="OrthoDB" id="123929at2759"/>
<organism evidence="9 10">
    <name type="scientific">Cystoisospora suis</name>
    <dbReference type="NCBI Taxonomy" id="483139"/>
    <lineage>
        <taxon>Eukaryota</taxon>
        <taxon>Sar</taxon>
        <taxon>Alveolata</taxon>
        <taxon>Apicomplexa</taxon>
        <taxon>Conoidasida</taxon>
        <taxon>Coccidia</taxon>
        <taxon>Eucoccidiorida</taxon>
        <taxon>Eimeriorina</taxon>
        <taxon>Sarcocystidae</taxon>
        <taxon>Cystoisospora</taxon>
    </lineage>
</organism>
<dbReference type="GO" id="GO:0003777">
    <property type="term" value="F:microtubule motor activity"/>
    <property type="evidence" value="ECO:0007669"/>
    <property type="project" value="InterPro"/>
</dbReference>
<feature type="compositionally biased region" description="Basic and acidic residues" evidence="7">
    <location>
        <begin position="1142"/>
        <end position="1157"/>
    </location>
</feature>
<keyword evidence="1 5" id="KW-0547">Nucleotide-binding</keyword>
<feature type="compositionally biased region" description="Low complexity" evidence="7">
    <location>
        <begin position="369"/>
        <end position="383"/>
    </location>
</feature>
<dbReference type="Proteomes" id="UP000221165">
    <property type="component" value="Unassembled WGS sequence"/>
</dbReference>
<feature type="region of interest" description="Disordered" evidence="7">
    <location>
        <begin position="702"/>
        <end position="744"/>
    </location>
</feature>
<feature type="compositionally biased region" description="Basic residues" evidence="7">
    <location>
        <begin position="1318"/>
        <end position="1328"/>
    </location>
</feature>
<keyword evidence="3 6" id="KW-0175">Coiled coil</keyword>
<protein>
    <submittedName>
        <fullName evidence="9">Kinesin motor domain-containing protein</fullName>
    </submittedName>
</protein>
<evidence type="ECO:0000256" key="3">
    <source>
        <dbReference type="ARBA" id="ARBA00023054"/>
    </source>
</evidence>
<dbReference type="InterPro" id="IPR027417">
    <property type="entry name" value="P-loop_NTPase"/>
</dbReference>
<feature type="region of interest" description="Disordered" evidence="7">
    <location>
        <begin position="232"/>
        <end position="308"/>
    </location>
</feature>
<name>A0A2C6L911_9APIC</name>
<dbReference type="InterPro" id="IPR027640">
    <property type="entry name" value="Kinesin-like_fam"/>
</dbReference>
<feature type="compositionally biased region" description="Low complexity" evidence="7">
    <location>
        <begin position="279"/>
        <end position="293"/>
    </location>
</feature>
<sequence>MAENIKVVVRIRPPHSFSSLDGLVYRKTGESDSQGRDRVELRGPLTLEETNGGEACAVYIQNRHGNRSEFVFDTVFDSSQQQKHRCRFSQGRSRERAMNGQRSGACPRASYESESSLTLHGAGSRSMEEEEDDEDDGGGREGEVSLWSSSSSSLSPGLECNSQEAVFERTTKPLCDSLLEGFNATILAYGQTGSGKTYTIVGPQQEGISPEYHQERGVLPRALHYLFSKLPPHKHHQHHKAHPTTLENEGGGDLSSSSPMTTHDDSAIPSSRSQNGHDASSSSFSSVPAADSATDSRQAGGDPGIVPDSSIVNWSMEVQFVEIYQEQIFDLLATAGGGGGSSSSNSISHNTLNSSAQSSPSGGVGLGGVSSSSPFPSSAPPSVLHDHSNTTTGGGGNSTPGSGGVYTPSNSFGGGGGSTSISNPPQSALRVRYDSTRRGAYVAGARRLSVGSESKAMQIFSQGVRNRRTAETKLNLASSRSHAVFSLFLHLEKKEEESSRCPPSGVGKRRGCEGGGGLRRKISAQLHFVDLAGSERQKDTQTSGDRLKEAGKINYSLSVLSHVIRELVERGGGGGGGEDNNSSTSSSKNKNGGNNSSHSMSKSLSHIPYRDSKLTFLLMDALGGTSRTTLIATLSPSLQHLSESISTLQFAAMSKRIKNKTTANEVKIWDKASIEEMVRERARQDKEVKRLRALLLQQQSLPGGPLENLSAEGDPEASPERRSCSSSPCSRGEALVGGGGQEEEKLRQKVAVLEEALIQSSELQRKKQLESQQQIDSLEKRIEYYEDFLRNLNHRQLQIFHGGVEHLRHASAPLCRQDNNINHDHKATRHSPLPEGGHALEGGEDEGQPHERKEEREKEKEDRLFLAQQYGQLQAELVQREIEVERLQSVNAHILDQQKPLMSLLILLQKHLKYRENLDKLRQRFEKQHEDGLALLDGTGDSESSGEQRGFVSLRGGGGGEEERNAVARSRGGEDGCGGQNNHDDEDEFYCRQQLLVELLESMVENERGEKKDSMASYSSPFFSFSAEEVSLTRDFRGGGGEGPGLSFQKKMIDQQDGEREVKNSSHMMALSSSDQIMNEVAKNAEPLFSQLEEIEEEGEQEEEEEEDEEMKNERSGGHVSSEKGGEKKTRLPNEDDDDKEEVNNDEKEQNRKRDGTGETCSSVYDGDRDRRHISDQLKQQEKKQSEGEKEEGEEMISCEESTVSSHVKGSHREDDEQSTGFSLISHSPSGHVIDLQGEQQQGQEQTPVMGGVTPTRRSNPLSSSISGREETDESASRERSEEGKSISRDDRLRVNTPLSPSSGDVSSGVSASQKKGATMKKKKKKKPTTGTAKSLISRRLEKESKPKTKAKNIVGKKKSFVSTKGSTPTTCTGDNKKGEILSLSPSSYSSRTSQEDRKESSSRLSPPSPTRKKTTKTNDSSEKSSQVSTEEEKEGEKKTFHDEELWREKLSQLTRAATFLINHVNAKQTERQSSVGGGKELLHDDDVEHTINVFLKGGQVGGMGEKDEETSPERKELPSQLQELTQQLEALPGIVDALLRVSQMKERKEQDNEIKEKGKEEEKDSRLSSSRSSKRSQQAEGGLPSPPSKNSALDAMAIQTAVDDDKKETGDGSGETTEGIPREEKTTSSEAREDSIAKKDEVEGREEDDKHDHQGGRKEQEEERAEGGGGGEGSRVSQSSLVLRSLGVAKMANHEQGGSSENIPTARYFSFSEDNSSEGTPLDSGSPVSYSYVPFESYQLRELYEDEKRAGDALRQQVRWLQRTCRRLENNTEFGSRVFSGGGKSQPSTQEEAFIEVIQEYRGRVVELEAQVDELAKKLEEEKKKRNRVYTRYALEQRARAYQHGHSNRPRNSISSSSSSWGGLAASSHDEEEGRGNADSRQHITKQKVFPSLPFVLPLVAVFDGKQTTRGNYGMVVSKYTAAEGMSDRKGGASSSTTPGLSIVTLGGNNNTEAREPDEAIALEDGRGEGDRRSLGNRTLLRCMPLSQVKKVSRVLEYGKRKKPTAHDNGNSKGDSQDCCSQDAGGGGSDNTKGEQELSFSLYVYRVYFKHPVPVWEESPTEAKTKWVTVAVEEEALRRHNVSTPEACDRLLLSVLKGSAETLKTSS</sequence>
<dbReference type="PROSITE" id="PS00411">
    <property type="entry name" value="KINESIN_MOTOR_1"/>
    <property type="match status" value="1"/>
</dbReference>
<feature type="coiled-coil region" evidence="6">
    <location>
        <begin position="904"/>
        <end position="931"/>
    </location>
</feature>
<dbReference type="PROSITE" id="PS50067">
    <property type="entry name" value="KINESIN_MOTOR_2"/>
    <property type="match status" value="1"/>
</dbReference>
<comment type="similarity">
    <text evidence="5">Belongs to the TRAFAC class myosin-kinesin ATPase superfamily. Kinesin family.</text>
</comment>
<dbReference type="GO" id="GO:0005524">
    <property type="term" value="F:ATP binding"/>
    <property type="evidence" value="ECO:0007669"/>
    <property type="project" value="UniProtKB-UniRule"/>
</dbReference>
<reference evidence="9 10" key="1">
    <citation type="journal article" date="2017" name="Int. J. Parasitol.">
        <title>The genome of the protozoan parasite Cystoisospora suis and a reverse vaccinology approach to identify vaccine candidates.</title>
        <authorList>
            <person name="Palmieri N."/>
            <person name="Shrestha A."/>
            <person name="Ruttkowski B."/>
            <person name="Beck T."/>
            <person name="Vogl C."/>
            <person name="Tomley F."/>
            <person name="Blake D.P."/>
            <person name="Joachim A."/>
        </authorList>
    </citation>
    <scope>NUCLEOTIDE SEQUENCE [LARGE SCALE GENOMIC DNA]</scope>
    <source>
        <strain evidence="9 10">Wien I</strain>
    </source>
</reference>
<dbReference type="Pfam" id="PF00225">
    <property type="entry name" value="Kinesin"/>
    <property type="match status" value="2"/>
</dbReference>
<evidence type="ECO:0000313" key="10">
    <source>
        <dbReference type="Proteomes" id="UP000221165"/>
    </source>
</evidence>
<feature type="compositionally biased region" description="Basic and acidic residues" evidence="7">
    <location>
        <begin position="847"/>
        <end position="862"/>
    </location>
</feature>
<feature type="region of interest" description="Disordered" evidence="7">
    <location>
        <begin position="570"/>
        <end position="604"/>
    </location>
</feature>
<dbReference type="PANTHER" id="PTHR47968">
    <property type="entry name" value="CENTROMERE PROTEIN E"/>
    <property type="match status" value="1"/>
</dbReference>
<evidence type="ECO:0000256" key="5">
    <source>
        <dbReference type="PROSITE-ProRule" id="PRU00283"/>
    </source>
</evidence>
<feature type="compositionally biased region" description="Low complexity" evidence="7">
    <location>
        <begin position="1300"/>
        <end position="1317"/>
    </location>
</feature>
<evidence type="ECO:0000256" key="4">
    <source>
        <dbReference type="ARBA" id="ARBA00023175"/>
    </source>
</evidence>
<proteinExistence type="inferred from homology"/>
<keyword evidence="10" id="KW-1185">Reference proteome</keyword>
<feature type="compositionally biased region" description="Low complexity" evidence="7">
    <location>
        <begin position="342"/>
        <end position="361"/>
    </location>
</feature>
<feature type="region of interest" description="Disordered" evidence="7">
    <location>
        <begin position="1497"/>
        <end position="1522"/>
    </location>
</feature>
<feature type="compositionally biased region" description="Low complexity" evidence="7">
    <location>
        <begin position="1851"/>
        <end position="1868"/>
    </location>
</feature>
<dbReference type="SMART" id="SM00129">
    <property type="entry name" value="KISc"/>
    <property type="match status" value="1"/>
</dbReference>
<feature type="compositionally biased region" description="Low complexity" evidence="7">
    <location>
        <begin position="1675"/>
        <end position="1689"/>
    </location>
</feature>
<dbReference type="VEuPathDB" id="ToxoDB:CSUI_001810"/>
<feature type="coiled-coil region" evidence="6">
    <location>
        <begin position="753"/>
        <end position="795"/>
    </location>
</feature>
<evidence type="ECO:0000256" key="2">
    <source>
        <dbReference type="ARBA" id="ARBA00022840"/>
    </source>
</evidence>
<dbReference type="SUPFAM" id="SSF52540">
    <property type="entry name" value="P-loop containing nucleoside triphosphate hydrolases"/>
    <property type="match status" value="1"/>
</dbReference>